<keyword evidence="6 7" id="KW-0472">Membrane</keyword>
<evidence type="ECO:0000259" key="8">
    <source>
        <dbReference type="Pfam" id="PF00924"/>
    </source>
</evidence>
<dbReference type="InterPro" id="IPR010920">
    <property type="entry name" value="LSM_dom_sf"/>
</dbReference>
<dbReference type="Gene3D" id="1.10.287.1260">
    <property type="match status" value="1"/>
</dbReference>
<feature type="transmembrane region" description="Helical" evidence="7">
    <location>
        <begin position="113"/>
        <end position="143"/>
    </location>
</feature>
<dbReference type="Gene3D" id="3.30.70.100">
    <property type="match status" value="1"/>
</dbReference>
<dbReference type="Gene3D" id="2.30.30.60">
    <property type="match status" value="1"/>
</dbReference>
<dbReference type="InterPro" id="IPR023408">
    <property type="entry name" value="MscS_beta-dom_sf"/>
</dbReference>
<dbReference type="InterPro" id="IPR049278">
    <property type="entry name" value="MS_channel_C"/>
</dbReference>
<evidence type="ECO:0000256" key="4">
    <source>
        <dbReference type="ARBA" id="ARBA00022692"/>
    </source>
</evidence>
<dbReference type="EMBL" id="AMCI01001537">
    <property type="protein sequence ID" value="EJX05240.1"/>
    <property type="molecule type" value="Genomic_DNA"/>
</dbReference>
<dbReference type="Pfam" id="PF21082">
    <property type="entry name" value="MS_channel_3rd"/>
    <property type="match status" value="1"/>
</dbReference>
<dbReference type="PANTHER" id="PTHR30221">
    <property type="entry name" value="SMALL-CONDUCTANCE MECHANOSENSITIVE CHANNEL"/>
    <property type="match status" value="1"/>
</dbReference>
<dbReference type="InterPro" id="IPR006686">
    <property type="entry name" value="MscS_channel_CS"/>
</dbReference>
<evidence type="ECO:0000256" key="5">
    <source>
        <dbReference type="ARBA" id="ARBA00022989"/>
    </source>
</evidence>
<evidence type="ECO:0000313" key="10">
    <source>
        <dbReference type="EMBL" id="EJX05240.1"/>
    </source>
</evidence>
<dbReference type="InterPro" id="IPR006685">
    <property type="entry name" value="MscS_channel_2nd"/>
</dbReference>
<proteinExistence type="inferred from homology"/>
<dbReference type="PROSITE" id="PS01246">
    <property type="entry name" value="UPF0003"/>
    <property type="match status" value="1"/>
</dbReference>
<evidence type="ECO:0000256" key="7">
    <source>
        <dbReference type="SAM" id="Phobius"/>
    </source>
</evidence>
<dbReference type="SUPFAM" id="SSF50182">
    <property type="entry name" value="Sm-like ribonucleoproteins"/>
    <property type="match status" value="1"/>
</dbReference>
<keyword evidence="5 7" id="KW-1133">Transmembrane helix</keyword>
<feature type="transmembrane region" description="Helical" evidence="7">
    <location>
        <begin position="47"/>
        <end position="68"/>
    </location>
</feature>
<evidence type="ECO:0000256" key="6">
    <source>
        <dbReference type="ARBA" id="ARBA00023136"/>
    </source>
</evidence>
<dbReference type="InterPro" id="IPR045275">
    <property type="entry name" value="MscS_archaea/bacteria_type"/>
</dbReference>
<dbReference type="InterPro" id="IPR008910">
    <property type="entry name" value="MSC_TM_helix"/>
</dbReference>
<organism evidence="10">
    <name type="scientific">gut metagenome</name>
    <dbReference type="NCBI Taxonomy" id="749906"/>
    <lineage>
        <taxon>unclassified sequences</taxon>
        <taxon>metagenomes</taxon>
        <taxon>organismal metagenomes</taxon>
    </lineage>
</organism>
<dbReference type="PANTHER" id="PTHR30221:SF1">
    <property type="entry name" value="SMALL-CONDUCTANCE MECHANOSENSITIVE CHANNEL"/>
    <property type="match status" value="1"/>
</dbReference>
<dbReference type="GO" id="GO:0005886">
    <property type="term" value="C:plasma membrane"/>
    <property type="evidence" value="ECO:0007669"/>
    <property type="project" value="UniProtKB-SubCell"/>
</dbReference>
<dbReference type="SUPFAM" id="SSF82861">
    <property type="entry name" value="Mechanosensitive channel protein MscS (YggB), transmembrane region"/>
    <property type="match status" value="1"/>
</dbReference>
<protein>
    <submittedName>
        <fullName evidence="10">Small-conductance mechanosensitive channel</fullName>
    </submittedName>
</protein>
<name>J9GX24_9ZZZZ</name>
<dbReference type="SUPFAM" id="SSF82689">
    <property type="entry name" value="Mechanosensitive channel protein MscS (YggB), C-terminal domain"/>
    <property type="match status" value="1"/>
</dbReference>
<evidence type="ECO:0000256" key="1">
    <source>
        <dbReference type="ARBA" id="ARBA00004651"/>
    </source>
</evidence>
<accession>J9GX24</accession>
<evidence type="ECO:0000256" key="2">
    <source>
        <dbReference type="ARBA" id="ARBA00008017"/>
    </source>
</evidence>
<feature type="domain" description="Mechanosensitive ion channel MscS C-terminal" evidence="9">
    <location>
        <begin position="202"/>
        <end position="284"/>
    </location>
</feature>
<feature type="domain" description="Mechanosensitive ion channel MscS" evidence="8">
    <location>
        <begin position="131"/>
        <end position="195"/>
    </location>
</feature>
<dbReference type="InterPro" id="IPR011014">
    <property type="entry name" value="MscS_channel_TM-2"/>
</dbReference>
<dbReference type="GO" id="GO:0008381">
    <property type="term" value="F:mechanosensitive monoatomic ion channel activity"/>
    <property type="evidence" value="ECO:0007669"/>
    <property type="project" value="InterPro"/>
</dbReference>
<dbReference type="InterPro" id="IPR011066">
    <property type="entry name" value="MscS_channel_C_sf"/>
</dbReference>
<reference evidence="10" key="1">
    <citation type="journal article" date="2012" name="PLoS ONE">
        <title>Gene sets for utilization of primary and secondary nutrition supplies in the distal gut of endangered iberian lynx.</title>
        <authorList>
            <person name="Alcaide M."/>
            <person name="Messina E."/>
            <person name="Richter M."/>
            <person name="Bargiela R."/>
            <person name="Peplies J."/>
            <person name="Huws S.A."/>
            <person name="Newbold C.J."/>
            <person name="Golyshin P.N."/>
            <person name="Simon M.A."/>
            <person name="Lopez G."/>
            <person name="Yakimov M.M."/>
            <person name="Ferrer M."/>
        </authorList>
    </citation>
    <scope>NUCLEOTIDE SEQUENCE</scope>
</reference>
<evidence type="ECO:0000256" key="3">
    <source>
        <dbReference type="ARBA" id="ARBA00022475"/>
    </source>
</evidence>
<gene>
    <name evidence="10" type="ORF">EVA_06661</name>
</gene>
<feature type="transmembrane region" description="Helical" evidence="7">
    <location>
        <begin position="89"/>
        <end position="107"/>
    </location>
</feature>
<comment type="similarity">
    <text evidence="2">Belongs to the MscS (TC 1.A.23) family.</text>
</comment>
<comment type="subcellular location">
    <subcellularLocation>
        <location evidence="1">Cell membrane</location>
        <topology evidence="1">Multi-pass membrane protein</topology>
    </subcellularLocation>
</comment>
<comment type="caution">
    <text evidence="10">The sequence shown here is derived from an EMBL/GenBank/DDBJ whole genome shotgun (WGS) entry which is preliminary data.</text>
</comment>
<sequence length="294" mass="31636">MMAAVAAQEAGKEVVKHTAEASGNGLDKLQILIQQLIDWGVSAGGRIIGAILIFVIGRALISFIKRLLARVLESRKIDLGIQTFVKSMTNILLTILLAVAVVGKLGVDTTSFAALLASAGVAVGMALSGNLSNFAGGIIVLLLRPYKVGDWIESQGVSGSVRSIQIFHTVLVTADNKVIYIPNGSLSSGTVINYSQEATRRVDWTIGVEYGENMEKVEQVVTKILEADSRILKTPAPFIALGALDASSVNVTIRVWVKNSDYWGVFFDTQKKIYATFNKEGIGFPFPQLTIHQS</sequence>
<dbReference type="AlphaFoldDB" id="J9GX24"/>
<keyword evidence="4 7" id="KW-0812">Transmembrane</keyword>
<evidence type="ECO:0000259" key="9">
    <source>
        <dbReference type="Pfam" id="PF21082"/>
    </source>
</evidence>
<dbReference type="Pfam" id="PF05552">
    <property type="entry name" value="MS_channel_1st_1"/>
    <property type="match status" value="1"/>
</dbReference>
<keyword evidence="3" id="KW-1003">Cell membrane</keyword>
<dbReference type="Pfam" id="PF00924">
    <property type="entry name" value="MS_channel_2nd"/>
    <property type="match status" value="1"/>
</dbReference>